<sequence length="98" mass="10664">DRGALLASKGKLKREAEQLDEAIKKLDKEMQEATRLGPSGPFGGGGGSHPTADQANRRNGFYARRQEVEAELTAIHDFLSEISPASWWEKALDAVMPG</sequence>
<evidence type="ECO:0000256" key="1">
    <source>
        <dbReference type="SAM" id="MobiDB-lite"/>
    </source>
</evidence>
<feature type="region of interest" description="Disordered" evidence="1">
    <location>
        <begin position="34"/>
        <end position="58"/>
    </location>
</feature>
<dbReference type="EMBL" id="JARJLM010000247">
    <property type="protein sequence ID" value="MDF3834092.1"/>
    <property type="molecule type" value="Genomic_DNA"/>
</dbReference>
<evidence type="ECO:0000313" key="2">
    <source>
        <dbReference type="EMBL" id="MDF3834092.1"/>
    </source>
</evidence>
<protein>
    <submittedName>
        <fullName evidence="2">Uncharacterized protein</fullName>
    </submittedName>
</protein>
<name>A0ABT6AND9_9BURK</name>
<dbReference type="RefSeq" id="WP_276265248.1">
    <property type="nucleotide sequence ID" value="NZ_JARJLM010000247.1"/>
</dbReference>
<reference evidence="2 3" key="1">
    <citation type="submission" date="2023-03" db="EMBL/GenBank/DDBJ databases">
        <title>Draft assemblies of triclosan tolerant bacteria isolated from returned activated sludge.</title>
        <authorList>
            <person name="Van Hamelsveld S."/>
        </authorList>
    </citation>
    <scope>NUCLEOTIDE SEQUENCE [LARGE SCALE GENOMIC DNA]</scope>
    <source>
        <strain evidence="2 3">GW210010_S58</strain>
    </source>
</reference>
<accession>A0ABT6AND9</accession>
<dbReference type="Proteomes" id="UP001216674">
    <property type="component" value="Unassembled WGS sequence"/>
</dbReference>
<feature type="non-terminal residue" evidence="2">
    <location>
        <position position="1"/>
    </location>
</feature>
<organism evidence="2 3">
    <name type="scientific">Cupriavidus basilensis</name>
    <dbReference type="NCBI Taxonomy" id="68895"/>
    <lineage>
        <taxon>Bacteria</taxon>
        <taxon>Pseudomonadati</taxon>
        <taxon>Pseudomonadota</taxon>
        <taxon>Betaproteobacteria</taxon>
        <taxon>Burkholderiales</taxon>
        <taxon>Burkholderiaceae</taxon>
        <taxon>Cupriavidus</taxon>
    </lineage>
</organism>
<proteinExistence type="predicted"/>
<evidence type="ECO:0000313" key="3">
    <source>
        <dbReference type="Proteomes" id="UP001216674"/>
    </source>
</evidence>
<keyword evidence="3" id="KW-1185">Reference proteome</keyword>
<gene>
    <name evidence="2" type="ORF">P3W85_14170</name>
</gene>
<comment type="caution">
    <text evidence="2">The sequence shown here is derived from an EMBL/GenBank/DDBJ whole genome shotgun (WGS) entry which is preliminary data.</text>
</comment>